<dbReference type="InterPro" id="IPR029052">
    <property type="entry name" value="Metallo-depent_PP-like"/>
</dbReference>
<dbReference type="PIRSF" id="PIRSF017316">
    <property type="entry name" value="Pesterase_C1039"/>
    <property type="match status" value="1"/>
</dbReference>
<dbReference type="VEuPathDB" id="GiardiaDB:GL50803_0017205"/>
<evidence type="ECO:0000313" key="3">
    <source>
        <dbReference type="EMBL" id="ESU39270.1"/>
    </source>
</evidence>
<dbReference type="Gene3D" id="3.90.780.10">
    <property type="entry name" value="5'-Nucleotidase, C-terminal domain"/>
    <property type="match status" value="1"/>
</dbReference>
<sequence length="654" mass="73728">VGTGLPKIDQELLKINNLSTMILALLHTLLLLIRSAYLSTESKIVLDVISVSDTHGWIYGHRHLPEYGDYGTLLSYIERTRQKALESEGRSVLAVDAGDLVEGTGLSDLTKVKGEKILEAASYIGFDLQTIGNHESYYKETTDYIRSKVEALFGDRYITTNVFMRDTDMPVGSGRYKYLVLPNGLRVLMLGFLFHTSPYDGVYTIPARDAIASQEITGVLEKYKYQTDLLVLACHIPTYDPEISEIVTELRAFYNQINYTIPIIIIAGHYHQIKNTYCMDGQDKQCYIVEGGCYLRFMQHVTYEFKPMTYSHEGNTYTGYQFSSVDYSLPYNFTSESLAKRFNLTTETFMTENGAILSNKIAGWVADLNLTTFIGYNKHYYSMFKNATDQDSIFNLWLNGAIPAVFYPTRSTPCLPFPTISSGTARYDFFPGNVTRDDCIAIQPSWQTMSTIRGLTANLIACLFSVKNGLAETMYPLPEGLFDWEDPHLVNYQTTLDPFTLNPNKCYDLLTTIKSAESFLALLQEGGACYEEGSGPYSVSPYYDQNGQEVNAIDVLLKYVEMYMPNLDVVSPYILTHDLHQADKDFMMMMGIISFAIYITLIMVALISFCVKPPVKTVSAHRRSVDRTQSSSESNPSISFFDTQDSLSNSDIIT</sequence>
<gene>
    <name evidence="3" type="ORF">DHA2_151025</name>
</gene>
<feature type="non-terminal residue" evidence="3">
    <location>
        <position position="1"/>
    </location>
</feature>
<dbReference type="InterPro" id="IPR006179">
    <property type="entry name" value="5_nucleotidase/apyrase"/>
</dbReference>
<keyword evidence="2" id="KW-0812">Transmembrane</keyword>
<dbReference type="AlphaFoldDB" id="V6TQI1"/>
<dbReference type="PANTHER" id="PTHR11575:SF22">
    <property type="entry name" value="ADL392WP"/>
    <property type="match status" value="1"/>
</dbReference>
<dbReference type="VEuPathDB" id="GiardiaDB:QR46_1057"/>
<dbReference type="InterPro" id="IPR036907">
    <property type="entry name" value="5'-Nucleotdase_C_sf"/>
</dbReference>
<keyword evidence="2" id="KW-1133">Transmembrane helix</keyword>
<feature type="compositionally biased region" description="Low complexity" evidence="1">
    <location>
        <begin position="630"/>
        <end position="639"/>
    </location>
</feature>
<dbReference type="GO" id="GO:0005829">
    <property type="term" value="C:cytosol"/>
    <property type="evidence" value="ECO:0007669"/>
    <property type="project" value="TreeGrafter"/>
</dbReference>
<evidence type="ECO:0000256" key="2">
    <source>
        <dbReference type="SAM" id="Phobius"/>
    </source>
</evidence>
<reference evidence="3 4" key="2">
    <citation type="journal article" date="2013" name="Genome Biol. Evol.">
        <title>Genome sequencing of Giardia lamblia genotypes A2 and B isolates (DH and GS) and comparative analysis with the genomes of genotypes A1 and E (WB and Pig).</title>
        <authorList>
            <person name="Adam R.D."/>
            <person name="Dahlstrom E.W."/>
            <person name="Martens C.A."/>
            <person name="Bruno D.P."/>
            <person name="Barbian K.D."/>
            <person name="Ricklefs S.M."/>
            <person name="Hernandez M.M."/>
            <person name="Narla N.P."/>
            <person name="Patel R.B."/>
            <person name="Porcella S.F."/>
            <person name="Nash T.E."/>
        </authorList>
    </citation>
    <scope>NUCLEOTIDE SEQUENCE [LARGE SCALE GENOMIC DNA]</scope>
    <source>
        <strain evidence="3 4">DH</strain>
    </source>
</reference>
<dbReference type="VEuPathDB" id="GiardiaDB:GL50581_3727"/>
<evidence type="ECO:0000313" key="4">
    <source>
        <dbReference type="Proteomes" id="UP000018320"/>
    </source>
</evidence>
<dbReference type="InterPro" id="IPR014485">
    <property type="entry name" value="Pesterase_C1039"/>
</dbReference>
<dbReference type="Gene3D" id="3.60.21.10">
    <property type="match status" value="1"/>
</dbReference>
<dbReference type="GO" id="GO:0016787">
    <property type="term" value="F:hydrolase activity"/>
    <property type="evidence" value="ECO:0007669"/>
    <property type="project" value="InterPro"/>
</dbReference>
<dbReference type="GO" id="GO:0009166">
    <property type="term" value="P:nucleotide catabolic process"/>
    <property type="evidence" value="ECO:0007669"/>
    <property type="project" value="InterPro"/>
</dbReference>
<dbReference type="SUPFAM" id="SSF55816">
    <property type="entry name" value="5'-nucleotidase (syn. UDP-sugar hydrolase), C-terminal domain"/>
    <property type="match status" value="1"/>
</dbReference>
<evidence type="ECO:0000256" key="1">
    <source>
        <dbReference type="SAM" id="MobiDB-lite"/>
    </source>
</evidence>
<accession>V6TQI1</accession>
<proteinExistence type="predicted"/>
<dbReference type="EMBL" id="AHGT01000004">
    <property type="protein sequence ID" value="ESU39270.1"/>
    <property type="molecule type" value="Genomic_DNA"/>
</dbReference>
<dbReference type="Proteomes" id="UP000018320">
    <property type="component" value="Unassembled WGS sequence"/>
</dbReference>
<dbReference type="VEuPathDB" id="GiardiaDB:DHA2_151025"/>
<dbReference type="FunFam" id="3.60.21.10:FF:000122">
    <property type="entry name" value="UshA related metallophosphatase, N-terminal domain"/>
    <property type="match status" value="1"/>
</dbReference>
<protein>
    <submittedName>
        <fullName evidence="3">5'-nucleotidase family protein</fullName>
    </submittedName>
</protein>
<feature type="region of interest" description="Disordered" evidence="1">
    <location>
        <begin position="621"/>
        <end position="642"/>
    </location>
</feature>
<reference evidence="4" key="1">
    <citation type="submission" date="2012-02" db="EMBL/GenBank/DDBJ databases">
        <title>Genome sequencing of Giardia lamblia Genotypes A2 and B isolates (DH and GS) and comparative analysis with the genomes of Genotypes A1 and E (WB and Pig).</title>
        <authorList>
            <person name="Adam R."/>
            <person name="Dahlstrom E."/>
            <person name="Martens C."/>
            <person name="Bruno D."/>
            <person name="Barbian K."/>
            <person name="Porcella S.F."/>
            <person name="Nash T."/>
        </authorList>
    </citation>
    <scope>NUCLEOTIDE SEQUENCE</scope>
    <source>
        <strain evidence="4">DH</strain>
    </source>
</reference>
<feature type="transmembrane region" description="Helical" evidence="2">
    <location>
        <begin position="586"/>
        <end position="609"/>
    </location>
</feature>
<keyword evidence="2" id="KW-0472">Membrane</keyword>
<comment type="caution">
    <text evidence="3">The sequence shown here is derived from an EMBL/GenBank/DDBJ whole genome shotgun (WGS) entry which is preliminary data.</text>
</comment>
<dbReference type="PANTHER" id="PTHR11575">
    <property type="entry name" value="5'-NUCLEOTIDASE-RELATED"/>
    <property type="match status" value="1"/>
</dbReference>
<name>V6TQI1_GIAIN</name>
<dbReference type="SUPFAM" id="SSF56300">
    <property type="entry name" value="Metallo-dependent phosphatases"/>
    <property type="match status" value="1"/>
</dbReference>
<organism evidence="3 4">
    <name type="scientific">Giardia intestinalis</name>
    <name type="common">Giardia lamblia</name>
    <dbReference type="NCBI Taxonomy" id="5741"/>
    <lineage>
        <taxon>Eukaryota</taxon>
        <taxon>Metamonada</taxon>
        <taxon>Diplomonadida</taxon>
        <taxon>Hexamitidae</taxon>
        <taxon>Giardiinae</taxon>
        <taxon>Giardia</taxon>
    </lineage>
</organism>